<feature type="domain" description="Aldehyde dehydrogenase" evidence="12">
    <location>
        <begin position="62"/>
        <end position="527"/>
    </location>
</feature>
<evidence type="ECO:0000313" key="13">
    <source>
        <dbReference type="EMBL" id="BBC38473.1"/>
    </source>
</evidence>
<evidence type="ECO:0000256" key="10">
    <source>
        <dbReference type="RuleBase" id="RU003345"/>
    </source>
</evidence>
<proteinExistence type="inferred from homology"/>
<dbReference type="NCBIfam" id="TIGR01236">
    <property type="entry name" value="D1pyr5carbox1"/>
    <property type="match status" value="1"/>
</dbReference>
<evidence type="ECO:0000256" key="6">
    <source>
        <dbReference type="ARBA" id="ARBA00023062"/>
    </source>
</evidence>
<evidence type="ECO:0000256" key="7">
    <source>
        <dbReference type="ARBA" id="ARBA00032259"/>
    </source>
</evidence>
<comment type="similarity">
    <text evidence="2 10">Belongs to the aldehyde dehydrogenase family.</text>
</comment>
<name>A0ABN5W2H1_9ACTN</name>
<evidence type="ECO:0000256" key="8">
    <source>
        <dbReference type="ARBA" id="ARBA00048142"/>
    </source>
</evidence>
<accession>A0ABN5W2H1</accession>
<comment type="catalytic activity">
    <reaction evidence="8">
        <text>L-glutamate 5-semialdehyde + NAD(+) + H2O = L-glutamate + NADH + 2 H(+)</text>
        <dbReference type="Rhea" id="RHEA:30235"/>
        <dbReference type="ChEBI" id="CHEBI:15377"/>
        <dbReference type="ChEBI" id="CHEBI:15378"/>
        <dbReference type="ChEBI" id="CHEBI:29985"/>
        <dbReference type="ChEBI" id="CHEBI:57540"/>
        <dbReference type="ChEBI" id="CHEBI:57945"/>
        <dbReference type="ChEBI" id="CHEBI:58066"/>
        <dbReference type="EC" id="1.2.1.88"/>
    </reaction>
</comment>
<protein>
    <recommendedName>
        <fullName evidence="7">L-glutamate gamma-semialdehyde dehydrogenase</fullName>
        <ecNumber evidence="3">1.2.1.88</ecNumber>
    </recommendedName>
    <alternativeName>
        <fullName evidence="7">L-glutamate gamma-semialdehyde dehydrogenase</fullName>
    </alternativeName>
</protein>
<dbReference type="EMBL" id="AP018448">
    <property type="protein sequence ID" value="BBC38473.1"/>
    <property type="molecule type" value="Genomic_DNA"/>
</dbReference>
<evidence type="ECO:0000256" key="3">
    <source>
        <dbReference type="ARBA" id="ARBA00012884"/>
    </source>
</evidence>
<feature type="region of interest" description="Disordered" evidence="11">
    <location>
        <begin position="1"/>
        <end position="32"/>
    </location>
</feature>
<dbReference type="Proteomes" id="UP001321542">
    <property type="component" value="Chromosome"/>
</dbReference>
<sequence length="548" mass="59450">MSATPVSIAANPRMPAPKNEPSRDFVPGSPESRSVSAAIENIRVNPREIPHVVNGERIMTADTTRVVEPHAHQSVIGTLAVADETVTKKAIAASLATAHEWSRTPWWERAAIMLRAGDLAAGKYRDELVAATMTGQSKTFHQSEIDAASEFADFMRFNAHLAQQIYADQPASLPGDINILDQRPLEGFVLAITPFNFTAIGVNLPTTPALMGNTVVWKPAEKAALAAEVTMRVLEEAGLPPGVINLVHGSGAAVSSTAIADPDFAGLTFTGSTAVFRSLWRAIGDNIDTYRSFPRLVGETGGKNAVLVHPTADIDAVRTALIRSAFEYQGQKCSAASRAYIARSVWNKLRDELVDIVRELPVGDPTKHETYVGAVIDRTAADRLQSAFDRANALDTHELLVGGRTDTSTGWFVDPTIYTTTDPTAFTLSEEFFGPLLSVYVYEDSEWDTVLREVDRASGYALTLSVFASDRRAISSALDVLRNTAGMTYVNDKPTGALMGQVSFGGGRASGTNDRTGSRLALQRWISPRFIKESLTSTTDWTYPYLQR</sequence>
<dbReference type="EC" id="1.2.1.88" evidence="3"/>
<organism evidence="13 14">
    <name type="scientific">Streptomyces graminofaciens</name>
    <dbReference type="NCBI Taxonomy" id="68212"/>
    <lineage>
        <taxon>Bacteria</taxon>
        <taxon>Bacillati</taxon>
        <taxon>Actinomycetota</taxon>
        <taxon>Actinomycetes</taxon>
        <taxon>Kitasatosporales</taxon>
        <taxon>Streptomycetaceae</taxon>
        <taxon>Streptomyces</taxon>
    </lineage>
</organism>
<dbReference type="InterPro" id="IPR050485">
    <property type="entry name" value="Proline_metab_enzyme"/>
</dbReference>
<dbReference type="InterPro" id="IPR016161">
    <property type="entry name" value="Ald_DH/histidinol_DH"/>
</dbReference>
<dbReference type="InterPro" id="IPR005931">
    <property type="entry name" value="P5CDH/ALDH4A1"/>
</dbReference>
<gene>
    <name evidence="13" type="ORF">SGFS_097670</name>
</gene>
<evidence type="ECO:0000256" key="2">
    <source>
        <dbReference type="ARBA" id="ARBA00009986"/>
    </source>
</evidence>
<dbReference type="SUPFAM" id="SSF53720">
    <property type="entry name" value="ALDH-like"/>
    <property type="match status" value="1"/>
</dbReference>
<dbReference type="PANTHER" id="PTHR42862">
    <property type="entry name" value="DELTA-1-PYRROLINE-5-CARBOXYLATE DEHYDROGENASE 1, ISOFORM A-RELATED"/>
    <property type="match status" value="1"/>
</dbReference>
<comment type="pathway">
    <text evidence="1">Amino-acid degradation; L-proline degradation into L-glutamate; L-glutamate from L-proline: step 2/2.</text>
</comment>
<keyword evidence="5" id="KW-0520">NAD</keyword>
<reference evidence="13 14" key="1">
    <citation type="journal article" date="2010" name="ChemBioChem">
        <title>Cloning and characterization of the biosynthetic gene cluster of 16-membered macrolide antibiotic FD-891: involvement of a dual functional cytochrome P450 monooxygenase catalyzing epoxidation and hydroxylation.</title>
        <authorList>
            <person name="Kudo F."/>
            <person name="Motegi A."/>
            <person name="Mizoue K."/>
            <person name="Eguchi T."/>
        </authorList>
    </citation>
    <scope>NUCLEOTIDE SEQUENCE [LARGE SCALE GENOMIC DNA]</scope>
    <source>
        <strain evidence="13 14">A-8890</strain>
    </source>
</reference>
<evidence type="ECO:0000256" key="4">
    <source>
        <dbReference type="ARBA" id="ARBA00023002"/>
    </source>
</evidence>
<dbReference type="InterPro" id="IPR016163">
    <property type="entry name" value="Ald_DH_C"/>
</dbReference>
<dbReference type="InterPro" id="IPR016162">
    <property type="entry name" value="Ald_DH_N"/>
</dbReference>
<dbReference type="PANTHER" id="PTHR42862:SF1">
    <property type="entry name" value="DELTA-1-PYRROLINE-5-CARBOXYLATE DEHYDROGENASE 2, ISOFORM A-RELATED"/>
    <property type="match status" value="1"/>
</dbReference>
<keyword evidence="4 10" id="KW-0560">Oxidoreductase</keyword>
<dbReference type="InterPro" id="IPR015590">
    <property type="entry name" value="Aldehyde_DH_dom"/>
</dbReference>
<dbReference type="Gene3D" id="3.40.309.10">
    <property type="entry name" value="Aldehyde Dehydrogenase, Chain A, domain 2"/>
    <property type="match status" value="1"/>
</dbReference>
<evidence type="ECO:0000259" key="12">
    <source>
        <dbReference type="Pfam" id="PF00171"/>
    </source>
</evidence>
<feature type="active site" evidence="9">
    <location>
        <position position="299"/>
    </location>
</feature>
<evidence type="ECO:0000256" key="11">
    <source>
        <dbReference type="SAM" id="MobiDB-lite"/>
    </source>
</evidence>
<dbReference type="InterPro" id="IPR016160">
    <property type="entry name" value="Ald_DH_CS_CYS"/>
</dbReference>
<dbReference type="RefSeq" id="WP_286258973.1">
    <property type="nucleotide sequence ID" value="NZ_AP018448.1"/>
</dbReference>
<reference evidence="13 14" key="2">
    <citation type="journal article" date="2023" name="ChemBioChem">
        <title>Acyltransferase Domain Exchange between Two Independent Type I Polyketide Synthases in the Same Producer Strain of Macrolide Antibiotics.</title>
        <authorList>
            <person name="Kudo F."/>
            <person name="Kishikawa K."/>
            <person name="Tsuboi K."/>
            <person name="Kido T."/>
            <person name="Usui T."/>
            <person name="Hashimoto J."/>
            <person name="Shin-Ya K."/>
            <person name="Miyanaga A."/>
            <person name="Eguchi T."/>
        </authorList>
    </citation>
    <scope>NUCLEOTIDE SEQUENCE [LARGE SCALE GENOMIC DNA]</scope>
    <source>
        <strain evidence="13 14">A-8890</strain>
    </source>
</reference>
<keyword evidence="6" id="KW-0642">Proline metabolism</keyword>
<evidence type="ECO:0000313" key="14">
    <source>
        <dbReference type="Proteomes" id="UP001321542"/>
    </source>
</evidence>
<evidence type="ECO:0000256" key="1">
    <source>
        <dbReference type="ARBA" id="ARBA00004786"/>
    </source>
</evidence>
<dbReference type="PROSITE" id="PS00687">
    <property type="entry name" value="ALDEHYDE_DEHYDR_GLU"/>
    <property type="match status" value="1"/>
</dbReference>
<dbReference type="Gene3D" id="3.40.605.10">
    <property type="entry name" value="Aldehyde Dehydrogenase, Chain A, domain 1"/>
    <property type="match status" value="1"/>
</dbReference>
<dbReference type="PROSITE" id="PS00070">
    <property type="entry name" value="ALDEHYDE_DEHYDR_CYS"/>
    <property type="match status" value="1"/>
</dbReference>
<evidence type="ECO:0000256" key="9">
    <source>
        <dbReference type="PROSITE-ProRule" id="PRU10007"/>
    </source>
</evidence>
<dbReference type="InterPro" id="IPR029510">
    <property type="entry name" value="Ald_DH_CS_GLU"/>
</dbReference>
<keyword evidence="14" id="KW-1185">Reference proteome</keyword>
<evidence type="ECO:0000256" key="5">
    <source>
        <dbReference type="ARBA" id="ARBA00023027"/>
    </source>
</evidence>
<dbReference type="Pfam" id="PF00171">
    <property type="entry name" value="Aldedh"/>
    <property type="match status" value="1"/>
</dbReference>